<dbReference type="InterPro" id="IPR029044">
    <property type="entry name" value="Nucleotide-diphossugar_trans"/>
</dbReference>
<evidence type="ECO:0000256" key="4">
    <source>
        <dbReference type="SAM" id="Phobius"/>
    </source>
</evidence>
<feature type="domain" description="Glycosyltransferase 2-like" evidence="5">
    <location>
        <begin position="72"/>
        <end position="243"/>
    </location>
</feature>
<evidence type="ECO:0000313" key="7">
    <source>
        <dbReference type="Proteomes" id="UP000006057"/>
    </source>
</evidence>
<comment type="similarity">
    <text evidence="1">Belongs to the glycosyltransferase 2 family.</text>
</comment>
<dbReference type="PANTHER" id="PTHR43630:SF1">
    <property type="entry name" value="POLY-BETA-1,6-N-ACETYL-D-GLUCOSAMINE SYNTHASE"/>
    <property type="match status" value="1"/>
</dbReference>
<evidence type="ECO:0000256" key="2">
    <source>
        <dbReference type="ARBA" id="ARBA00022676"/>
    </source>
</evidence>
<feature type="transmembrane region" description="Helical" evidence="4">
    <location>
        <begin position="6"/>
        <end position="31"/>
    </location>
</feature>
<keyword evidence="3 6" id="KW-0808">Transferase</keyword>
<accession>I4BPV3</accession>
<evidence type="ECO:0000256" key="3">
    <source>
        <dbReference type="ARBA" id="ARBA00022679"/>
    </source>
</evidence>
<keyword evidence="4" id="KW-1133">Transmembrane helix</keyword>
<dbReference type="Proteomes" id="UP000006057">
    <property type="component" value="Chromosome"/>
</dbReference>
<keyword evidence="4" id="KW-0472">Membrane</keyword>
<dbReference type="AlphaFoldDB" id="I4BPV3"/>
<dbReference type="HOGENOM" id="CLU_040641_0_0_11"/>
<dbReference type="GO" id="GO:0016757">
    <property type="term" value="F:glycosyltransferase activity"/>
    <property type="evidence" value="ECO:0007669"/>
    <property type="project" value="UniProtKB-KW"/>
</dbReference>
<reference evidence="6 7" key="1">
    <citation type="submission" date="2012-06" db="EMBL/GenBank/DDBJ databases">
        <title>Complete sequence of chromosome of Mycobacterium chubuense NBB4.</title>
        <authorList>
            <consortium name="US DOE Joint Genome Institute"/>
            <person name="Lucas S."/>
            <person name="Han J."/>
            <person name="Lapidus A."/>
            <person name="Cheng J.-F."/>
            <person name="Goodwin L."/>
            <person name="Pitluck S."/>
            <person name="Peters L."/>
            <person name="Mikhailova N."/>
            <person name="Teshima H."/>
            <person name="Detter J.C."/>
            <person name="Han C."/>
            <person name="Tapia R."/>
            <person name="Land M."/>
            <person name="Hauser L."/>
            <person name="Kyrpides N."/>
            <person name="Ivanova N."/>
            <person name="Pagani I."/>
            <person name="Mattes T."/>
            <person name="Holmes A."/>
            <person name="Rutledge P."/>
            <person name="Paulsen I."/>
            <person name="Coleman N."/>
            <person name="Woyke T."/>
        </authorList>
    </citation>
    <scope>NUCLEOTIDE SEQUENCE [LARGE SCALE GENOMIC DNA]</scope>
    <source>
        <strain evidence="6 7">NBB4</strain>
    </source>
</reference>
<dbReference type="Pfam" id="PF00535">
    <property type="entry name" value="Glycos_transf_2"/>
    <property type="match status" value="1"/>
</dbReference>
<keyword evidence="7" id="KW-1185">Reference proteome</keyword>
<proteinExistence type="inferred from homology"/>
<protein>
    <submittedName>
        <fullName evidence="6">Glycosyl transferase</fullName>
    </submittedName>
</protein>
<keyword evidence="4" id="KW-0812">Transmembrane</keyword>
<gene>
    <name evidence="6" type="ordered locus">Mycch_4608</name>
</gene>
<feature type="transmembrane region" description="Helical" evidence="4">
    <location>
        <begin position="315"/>
        <end position="345"/>
    </location>
</feature>
<name>I4BPV3_MYCCN</name>
<organism evidence="6 7">
    <name type="scientific">Mycolicibacterium chubuense (strain NBB4)</name>
    <name type="common">Mycobacterium chubuense</name>
    <dbReference type="NCBI Taxonomy" id="710421"/>
    <lineage>
        <taxon>Bacteria</taxon>
        <taxon>Bacillati</taxon>
        <taxon>Actinomycetota</taxon>
        <taxon>Actinomycetes</taxon>
        <taxon>Mycobacteriales</taxon>
        <taxon>Mycobacteriaceae</taxon>
        <taxon>Mycolicibacterium</taxon>
    </lineage>
</organism>
<dbReference type="CDD" id="cd06423">
    <property type="entry name" value="CESA_like"/>
    <property type="match status" value="1"/>
</dbReference>
<feature type="transmembrane region" description="Helical" evidence="4">
    <location>
        <begin position="371"/>
        <end position="391"/>
    </location>
</feature>
<sequence precursor="true">MASPITVIAFACLILGFNTLFWATVGAGRYLGSRLTLMSRCVIEQSPESGRHRRRSSRSGVAQQFTPDDVAVLIPAHNEAAVLERTVCAATRLVDAANIHVVSDGSTDGTPNIALQLGVQVLDLPHNSGKARALRAAIEHFELAQRFRVVLLLDADTRLSDDYLATGLPEFDDEGVVAVAGSVRCSLDPPPRKLMGRLLLAYRARVYVGVQLLTKYGQAGRWADVVSIVPGFASMYRTDVLDSIDITAPGLVIEDFNMTFEVHVKKLGRIAFRPCAAVAYTQDPDAFGDYVRQIRRWSLGFWQTVRLHRKHFGRFWFALTAQVAELICGSVTLLCMPPLMLFAVYTEAVSATYGPPEVAGHELVGTLTPQIVALGFLVPDLLVTLLAVCALRRPRLLLFAPLLPALRLLDAYVCLRSLVAATRTRSTGRWVSPVRRAAASTVAMLKTDDPASDFASAVTTCPVSRNS</sequence>
<evidence type="ECO:0000259" key="5">
    <source>
        <dbReference type="Pfam" id="PF00535"/>
    </source>
</evidence>
<dbReference type="eggNOG" id="COG1215">
    <property type="taxonomic scope" value="Bacteria"/>
</dbReference>
<dbReference type="STRING" id="710421.Mycch_4608"/>
<dbReference type="KEGG" id="mcb:Mycch_4608"/>
<dbReference type="PANTHER" id="PTHR43630">
    <property type="entry name" value="POLY-BETA-1,6-N-ACETYL-D-GLUCOSAMINE SYNTHASE"/>
    <property type="match status" value="1"/>
</dbReference>
<evidence type="ECO:0000256" key="1">
    <source>
        <dbReference type="ARBA" id="ARBA00006739"/>
    </source>
</evidence>
<dbReference type="InterPro" id="IPR001173">
    <property type="entry name" value="Glyco_trans_2-like"/>
</dbReference>
<dbReference type="EMBL" id="CP003053">
    <property type="protein sequence ID" value="AFM19310.1"/>
    <property type="molecule type" value="Genomic_DNA"/>
</dbReference>
<evidence type="ECO:0000313" key="6">
    <source>
        <dbReference type="EMBL" id="AFM19310.1"/>
    </source>
</evidence>
<dbReference type="Gene3D" id="3.90.550.10">
    <property type="entry name" value="Spore Coat Polysaccharide Biosynthesis Protein SpsA, Chain A"/>
    <property type="match status" value="1"/>
</dbReference>
<keyword evidence="2" id="KW-0328">Glycosyltransferase</keyword>
<dbReference type="SUPFAM" id="SSF53448">
    <property type="entry name" value="Nucleotide-diphospho-sugar transferases"/>
    <property type="match status" value="1"/>
</dbReference>